<proteinExistence type="predicted"/>
<dbReference type="RefSeq" id="WP_190578851.1">
    <property type="nucleotide sequence ID" value="NZ_CAWPQU010000016.1"/>
</dbReference>
<accession>A0ABR8CDM2</accession>
<reference evidence="1 2" key="1">
    <citation type="journal article" date="2020" name="ISME J.">
        <title>Comparative genomics reveals insights into cyanobacterial evolution and habitat adaptation.</title>
        <authorList>
            <person name="Chen M.Y."/>
            <person name="Teng W.K."/>
            <person name="Zhao L."/>
            <person name="Hu C.X."/>
            <person name="Zhou Y.K."/>
            <person name="Han B.P."/>
            <person name="Song L.R."/>
            <person name="Shu W.S."/>
        </authorList>
    </citation>
    <scope>NUCLEOTIDE SEQUENCE [LARGE SCALE GENOMIC DNA]</scope>
    <source>
        <strain evidence="1 2">FACHB-1050</strain>
    </source>
</reference>
<dbReference type="InterPro" id="IPR021373">
    <property type="entry name" value="DUF2993"/>
</dbReference>
<evidence type="ECO:0000313" key="1">
    <source>
        <dbReference type="EMBL" id="MBD2318050.1"/>
    </source>
</evidence>
<organism evidence="1 2">
    <name type="scientific">Phormidium tenue FACHB-1050</name>
    <dbReference type="NCBI Taxonomy" id="2692857"/>
    <lineage>
        <taxon>Bacteria</taxon>
        <taxon>Bacillati</taxon>
        <taxon>Cyanobacteriota</taxon>
        <taxon>Cyanophyceae</taxon>
        <taxon>Oscillatoriophycideae</taxon>
        <taxon>Oscillatoriales</taxon>
        <taxon>Oscillatoriaceae</taxon>
        <taxon>Phormidium</taxon>
    </lineage>
</organism>
<evidence type="ECO:0000313" key="2">
    <source>
        <dbReference type="Proteomes" id="UP000618445"/>
    </source>
</evidence>
<keyword evidence="2" id="KW-1185">Reference proteome</keyword>
<dbReference type="EMBL" id="JACJQY010000023">
    <property type="protein sequence ID" value="MBD2318050.1"/>
    <property type="molecule type" value="Genomic_DNA"/>
</dbReference>
<sequence>MELFAGLLTTVLGLAGSPGIAIDKIATDFLRGQIVRADVLEVRVDNAPNYQVLLGNVDRVRVAGRGVYILEFLRIDQIDLETDPISIDPNVLQSGKVVLRRPLQAAVRVVMRSEDVNTALRSPNVQTSFKNLSIDITGTNKNPEILDLIDPEITFLEGDRLRLSASLQSKPTPAKPNPSKLDVSINAELKTIGGTKLQIINPRIELSGTPVPERIAKAFTEGLNKVLDLRQLESKGITARVIRLELTEGKMQVIGFAKMDALPEQ</sequence>
<comment type="caution">
    <text evidence="1">The sequence shown here is derived from an EMBL/GenBank/DDBJ whole genome shotgun (WGS) entry which is preliminary data.</text>
</comment>
<dbReference type="Pfam" id="PF11209">
    <property type="entry name" value="LmeA"/>
    <property type="match status" value="1"/>
</dbReference>
<name>A0ABR8CDM2_9CYAN</name>
<dbReference type="Proteomes" id="UP000618445">
    <property type="component" value="Unassembled WGS sequence"/>
</dbReference>
<protein>
    <submittedName>
        <fullName evidence="1">DUF2993 domain-containing protein</fullName>
    </submittedName>
</protein>
<gene>
    <name evidence="1" type="ORF">H6G05_14495</name>
</gene>